<evidence type="ECO:0000259" key="2">
    <source>
        <dbReference type="Pfam" id="PF07915"/>
    </source>
</evidence>
<keyword evidence="4" id="KW-1185">Reference proteome</keyword>
<keyword evidence="1" id="KW-0732">Signal</keyword>
<dbReference type="Pfam" id="PF07915">
    <property type="entry name" value="PRKCSH"/>
    <property type="match status" value="1"/>
</dbReference>
<name>A0A183EIK2_9BILA</name>
<dbReference type="InterPro" id="IPR012913">
    <property type="entry name" value="OS9-like_dom"/>
</dbReference>
<gene>
    <name evidence="3" type="ORF">GPUH_LOCUS20793</name>
</gene>
<dbReference type="GO" id="GO:0030970">
    <property type="term" value="P:retrograde protein transport, ER to cytosol"/>
    <property type="evidence" value="ECO:0007669"/>
    <property type="project" value="TreeGrafter"/>
</dbReference>
<organism evidence="5">
    <name type="scientific">Gongylonema pulchrum</name>
    <dbReference type="NCBI Taxonomy" id="637853"/>
    <lineage>
        <taxon>Eukaryota</taxon>
        <taxon>Metazoa</taxon>
        <taxon>Ecdysozoa</taxon>
        <taxon>Nematoda</taxon>
        <taxon>Chromadorea</taxon>
        <taxon>Rhabditida</taxon>
        <taxon>Spirurina</taxon>
        <taxon>Spiruromorpha</taxon>
        <taxon>Spiruroidea</taxon>
        <taxon>Gongylonematidae</taxon>
        <taxon>Gongylonema</taxon>
    </lineage>
</organism>
<dbReference type="Proteomes" id="UP000271098">
    <property type="component" value="Unassembled WGS sequence"/>
</dbReference>
<evidence type="ECO:0000313" key="3">
    <source>
        <dbReference type="EMBL" id="VDN36833.1"/>
    </source>
</evidence>
<accession>A0A183EIK2</accession>
<dbReference type="AlphaFoldDB" id="A0A183EIK2"/>
<dbReference type="WBParaSite" id="GPUH_0002081801-mRNA-1">
    <property type="protein sequence ID" value="GPUH_0002081801-mRNA-1"/>
    <property type="gene ID" value="GPUH_0002081801"/>
</dbReference>
<evidence type="ECO:0000313" key="4">
    <source>
        <dbReference type="Proteomes" id="UP000271098"/>
    </source>
</evidence>
<reference evidence="5" key="1">
    <citation type="submission" date="2016-06" db="UniProtKB">
        <authorList>
            <consortium name="WormBaseParasite"/>
        </authorList>
    </citation>
    <scope>IDENTIFICATION</scope>
</reference>
<dbReference type="PANTHER" id="PTHR15414">
    <property type="entry name" value="OS-9-RELATED"/>
    <property type="match status" value="1"/>
</dbReference>
<dbReference type="OrthoDB" id="448954at2759"/>
<feature type="signal peptide" evidence="1">
    <location>
        <begin position="1"/>
        <end position="19"/>
    </location>
</feature>
<sequence>MRCTRLLLLSSVLLAICWAIYNVDELQHVAYDLEIADVPMGFENFNLNAQLRDGATIRPEDIPQMKDVDARDRQSLIVASEFGQKFFCSLPHFRVREVANTSKWNLTINLVSDVIAASFYVQDCIRRTTGWWTYELCYNKHVQQFHLDGIFFFVLLVISDFWIDSSSWLQAL</sequence>
<dbReference type="GO" id="GO:0005788">
    <property type="term" value="C:endoplasmic reticulum lumen"/>
    <property type="evidence" value="ECO:0007669"/>
    <property type="project" value="TreeGrafter"/>
</dbReference>
<dbReference type="GO" id="GO:0030968">
    <property type="term" value="P:endoplasmic reticulum unfolded protein response"/>
    <property type="evidence" value="ECO:0007669"/>
    <property type="project" value="InterPro"/>
</dbReference>
<evidence type="ECO:0000313" key="5">
    <source>
        <dbReference type="WBParaSite" id="GPUH_0002081801-mRNA-1"/>
    </source>
</evidence>
<feature type="domain" description="Protein OS9-like" evidence="2">
    <location>
        <begin position="123"/>
        <end position="147"/>
    </location>
</feature>
<proteinExistence type="predicted"/>
<dbReference type="InterPro" id="IPR045149">
    <property type="entry name" value="OS-9-like"/>
</dbReference>
<feature type="chain" id="PRO_5043139174" evidence="1">
    <location>
        <begin position="20"/>
        <end position="172"/>
    </location>
</feature>
<dbReference type="PANTHER" id="PTHR15414:SF5">
    <property type="entry name" value="PROTEIN OS-9"/>
    <property type="match status" value="1"/>
</dbReference>
<evidence type="ECO:0000256" key="1">
    <source>
        <dbReference type="SAM" id="SignalP"/>
    </source>
</evidence>
<protein>
    <submittedName>
        <fullName evidence="5">PRKCSH domain-containing protein</fullName>
    </submittedName>
</protein>
<reference evidence="3 4" key="2">
    <citation type="submission" date="2018-11" db="EMBL/GenBank/DDBJ databases">
        <authorList>
            <consortium name="Pathogen Informatics"/>
        </authorList>
    </citation>
    <scope>NUCLEOTIDE SEQUENCE [LARGE SCALE GENOMIC DNA]</scope>
</reference>
<dbReference type="Gene3D" id="2.70.130.10">
    <property type="entry name" value="Mannose-6-phosphate receptor binding domain"/>
    <property type="match status" value="1"/>
</dbReference>
<dbReference type="EMBL" id="UYRT01091156">
    <property type="protein sequence ID" value="VDN36833.1"/>
    <property type="molecule type" value="Genomic_DNA"/>
</dbReference>
<dbReference type="InterPro" id="IPR009011">
    <property type="entry name" value="Man6P_isomerase_rcpt-bd_dom_sf"/>
</dbReference>